<dbReference type="EMBL" id="OCNE01000029">
    <property type="protein sequence ID" value="SOD67243.1"/>
    <property type="molecule type" value="Genomic_DNA"/>
</dbReference>
<dbReference type="RefSeq" id="WP_097233955.1">
    <property type="nucleotide sequence ID" value="NZ_OCNE01000029.1"/>
</dbReference>
<name>A0A286E8N2_9ACTN</name>
<keyword evidence="2" id="KW-1185">Reference proteome</keyword>
<dbReference type="Proteomes" id="UP000219072">
    <property type="component" value="Unassembled WGS sequence"/>
</dbReference>
<sequence length="119" mass="13648">MTRIRAIEWDGTVWDDPSPDRLGDLLADMNHRFRFLIVERADAPDPEQSYLQVRLEDDGSHTVEYREGGPLAHCTARVERRPEPWGLDFLVSVVNDWAAGGSDWRTALPWRPLPPEQLA</sequence>
<reference evidence="1 2" key="1">
    <citation type="submission" date="2017-09" db="EMBL/GenBank/DDBJ databases">
        <authorList>
            <person name="Ehlers B."/>
            <person name="Leendertz F.H."/>
        </authorList>
    </citation>
    <scope>NUCLEOTIDE SEQUENCE [LARGE SCALE GENOMIC DNA]</scope>
    <source>
        <strain evidence="1 2">CGMCC 4.7095</strain>
    </source>
</reference>
<organism evidence="1 2">
    <name type="scientific">Streptomyces zhaozhouensis</name>
    <dbReference type="NCBI Taxonomy" id="1300267"/>
    <lineage>
        <taxon>Bacteria</taxon>
        <taxon>Bacillati</taxon>
        <taxon>Actinomycetota</taxon>
        <taxon>Actinomycetes</taxon>
        <taxon>Kitasatosporales</taxon>
        <taxon>Streptomycetaceae</taxon>
        <taxon>Streptomyces</taxon>
    </lineage>
</organism>
<evidence type="ECO:0000313" key="2">
    <source>
        <dbReference type="Proteomes" id="UP000219072"/>
    </source>
</evidence>
<proteinExistence type="predicted"/>
<gene>
    <name evidence="1" type="ORF">SAMN06297387_12939</name>
</gene>
<dbReference type="OrthoDB" id="3829914at2"/>
<dbReference type="AlphaFoldDB" id="A0A286E8N2"/>
<accession>A0A286E8N2</accession>
<protein>
    <submittedName>
        <fullName evidence="1">Uncharacterized protein</fullName>
    </submittedName>
</protein>
<evidence type="ECO:0000313" key="1">
    <source>
        <dbReference type="EMBL" id="SOD67243.1"/>
    </source>
</evidence>